<proteinExistence type="predicted"/>
<name>A0A5J4ZSR7_9ASTE</name>
<accession>A0A5J4ZSR7</accession>
<dbReference type="CDD" id="cd00167">
    <property type="entry name" value="SANT"/>
    <property type="match status" value="1"/>
</dbReference>
<dbReference type="AlphaFoldDB" id="A0A5J4ZSR7"/>
<feature type="domain" description="ELM2" evidence="2">
    <location>
        <begin position="354"/>
        <end position="405"/>
    </location>
</feature>
<protein>
    <recommendedName>
        <fullName evidence="2">ELM2 domain-containing protein</fullName>
    </recommendedName>
</protein>
<dbReference type="PANTHER" id="PTHR46410:SF18">
    <property type="entry name" value="AT-RICH INTERACTIVE DOMAIN-CONTAINING PROTEIN 2"/>
    <property type="match status" value="1"/>
</dbReference>
<keyword evidence="1" id="KW-0539">Nucleus</keyword>
<dbReference type="PANTHER" id="PTHR46410">
    <property type="entry name" value="AT-RICH INTERACTIVE DOMAIN-CONTAINING PROTEIN 2"/>
    <property type="match status" value="1"/>
</dbReference>
<evidence type="ECO:0000313" key="3">
    <source>
        <dbReference type="EMBL" id="KAA8520846.1"/>
    </source>
</evidence>
<organism evidence="3 4">
    <name type="scientific">Nyssa sinensis</name>
    <dbReference type="NCBI Taxonomy" id="561372"/>
    <lineage>
        <taxon>Eukaryota</taxon>
        <taxon>Viridiplantae</taxon>
        <taxon>Streptophyta</taxon>
        <taxon>Embryophyta</taxon>
        <taxon>Tracheophyta</taxon>
        <taxon>Spermatophyta</taxon>
        <taxon>Magnoliopsida</taxon>
        <taxon>eudicotyledons</taxon>
        <taxon>Gunneridae</taxon>
        <taxon>Pentapetalae</taxon>
        <taxon>asterids</taxon>
        <taxon>Cornales</taxon>
        <taxon>Nyssaceae</taxon>
        <taxon>Nyssa</taxon>
    </lineage>
</organism>
<dbReference type="OrthoDB" id="1424761at2759"/>
<dbReference type="SMART" id="SM01189">
    <property type="entry name" value="ELM2"/>
    <property type="match status" value="1"/>
</dbReference>
<dbReference type="InterPro" id="IPR001005">
    <property type="entry name" value="SANT/Myb"/>
</dbReference>
<dbReference type="EMBL" id="CM018048">
    <property type="protein sequence ID" value="KAA8520846.1"/>
    <property type="molecule type" value="Genomic_DNA"/>
</dbReference>
<evidence type="ECO:0000256" key="1">
    <source>
        <dbReference type="ARBA" id="ARBA00023242"/>
    </source>
</evidence>
<dbReference type="InterPro" id="IPR000949">
    <property type="entry name" value="ELM2_dom"/>
</dbReference>
<sequence>MGPILYRQRTTTLFIIFKTPKIPTFNWSSPTGTPICLHSPFKKKHLLALQANHIYREKEKEKSKLIAGWSIQKNGSVHTMMTLFKLIRAVGSVSISNQAKFRVLLSNGQQLKNKDSEIIESESNKNSECIDLDNDKSEVVNLLAAGNTNKVHENAERIINDDDEKVCVNNDNNVVGSDTSIANEALNSGKRKRESLFSLGMLNCVRQVAKHSDDPAIRTIPECSKWKKRESEEIWPKVLLAQEALLIRKHVDSHTEESRLQKQLKRHASIFEDNDVLNHKSTEGLRCSERFPSLTKSHLSRSCNSCSVTQSKLVSPRKAEVENSPKEQALLTVDILATNTTDGMSEDEALQKHVPVGPLFQAEVPKWTGVVSKSDSKWLGIQIWPQEDVKHNSFIEMDPIGKGRQDSCGCRLPGSVDCVRFHIAEKRMKLKLELGSVFYRWRFDRMGEEVSLSWTIDEEKKFKNMVRSKPPSLNKCFWDNVFKFFPTKTREKLVSYYFNVFLIRQRSYQNRVTPKNIDSDDEESEFGCVGDGFGYEAVKIPGSKLLCVLNEQYTELA</sequence>
<reference evidence="3 4" key="1">
    <citation type="submission" date="2019-09" db="EMBL/GenBank/DDBJ databases">
        <title>A chromosome-level genome assembly of the Chinese tupelo Nyssa sinensis.</title>
        <authorList>
            <person name="Yang X."/>
            <person name="Kang M."/>
            <person name="Yang Y."/>
            <person name="Xiong H."/>
            <person name="Wang M."/>
            <person name="Zhang Z."/>
            <person name="Wang Z."/>
            <person name="Wu H."/>
            <person name="Ma T."/>
            <person name="Liu J."/>
            <person name="Xi Z."/>
        </authorList>
    </citation>
    <scope>NUCLEOTIDE SEQUENCE [LARGE SCALE GENOMIC DNA]</scope>
    <source>
        <strain evidence="3">J267</strain>
        <tissue evidence="3">Leaf</tissue>
    </source>
</reference>
<dbReference type="Proteomes" id="UP000325577">
    <property type="component" value="Linkage Group LG5"/>
</dbReference>
<evidence type="ECO:0000313" key="4">
    <source>
        <dbReference type="Proteomes" id="UP000325577"/>
    </source>
</evidence>
<evidence type="ECO:0000259" key="2">
    <source>
        <dbReference type="SMART" id="SM01189"/>
    </source>
</evidence>
<keyword evidence="4" id="KW-1185">Reference proteome</keyword>
<gene>
    <name evidence="3" type="ORF">F0562_011519</name>
</gene>